<protein>
    <submittedName>
        <fullName evidence="2">Uncharacterized protein</fullName>
    </submittedName>
</protein>
<organism evidence="2 4">
    <name type="scientific">Turicibacter bilis</name>
    <dbReference type="NCBI Taxonomy" id="2735723"/>
    <lineage>
        <taxon>Bacteria</taxon>
        <taxon>Bacillati</taxon>
        <taxon>Bacillota</taxon>
        <taxon>Erysipelotrichia</taxon>
        <taxon>Erysipelotrichales</taxon>
        <taxon>Turicibacteraceae</taxon>
        <taxon>Turicibacter</taxon>
    </lineage>
</organism>
<evidence type="ECO:0000313" key="3">
    <source>
        <dbReference type="Proteomes" id="UP001058016"/>
    </source>
</evidence>
<accession>A0A9Q9CNM4</accession>
<name>A0A9Q9CNM4_9FIRM</name>
<gene>
    <name evidence="1" type="ORF">J0J69_03400</name>
    <name evidence="2" type="ORF">J0J70_09740</name>
</gene>
<evidence type="ECO:0000313" key="1">
    <source>
        <dbReference type="EMBL" id="UUF06640.1"/>
    </source>
</evidence>
<dbReference type="Proteomes" id="UP001058016">
    <property type="component" value="Chromosome"/>
</dbReference>
<dbReference type="AlphaFoldDB" id="A0A9Q9CNM4"/>
<keyword evidence="3" id="KW-1185">Reference proteome</keyword>
<evidence type="ECO:0000313" key="4">
    <source>
        <dbReference type="Proteomes" id="UP001058072"/>
    </source>
</evidence>
<dbReference type="Proteomes" id="UP001058072">
    <property type="component" value="Chromosome"/>
</dbReference>
<dbReference type="RefSeq" id="WP_156343877.1">
    <property type="nucleotide sequence ID" value="NZ_CP071249.1"/>
</dbReference>
<dbReference type="EMBL" id="CP071249">
    <property type="protein sequence ID" value="UUF06640.1"/>
    <property type="molecule type" value="Genomic_DNA"/>
</dbReference>
<evidence type="ECO:0000313" key="2">
    <source>
        <dbReference type="EMBL" id="UUF07892.1"/>
    </source>
</evidence>
<dbReference type="EMBL" id="CP071250">
    <property type="protein sequence ID" value="UUF07892.1"/>
    <property type="molecule type" value="Genomic_DNA"/>
</dbReference>
<proteinExistence type="predicted"/>
<sequence length="50" mass="6122">MSEKDDKFVKLSFHKHMKKQEVELSREIPPLTKEEVHRIKIKAQKRLNRH</sequence>
<reference evidence="2 3" key="1">
    <citation type="submission" date="2021-03" db="EMBL/GenBank/DDBJ databases">
        <title>Comparative Genomics and Metabolomics in the genus Turicibacter.</title>
        <authorList>
            <person name="Maki J."/>
            <person name="Looft T."/>
        </authorList>
    </citation>
    <scope>NUCLEOTIDE SEQUENCE</scope>
    <source>
        <strain evidence="2">ISU324</strain>
        <strain evidence="1 3">MMM721</strain>
    </source>
</reference>